<dbReference type="EMBL" id="CM000848">
    <property type="protein sequence ID" value="KRH12801.1"/>
    <property type="molecule type" value="Genomic_DNA"/>
</dbReference>
<reference evidence="1 2" key="1">
    <citation type="journal article" date="2010" name="Nature">
        <title>Genome sequence of the palaeopolyploid soybean.</title>
        <authorList>
            <person name="Schmutz J."/>
            <person name="Cannon S.B."/>
            <person name="Schlueter J."/>
            <person name="Ma J."/>
            <person name="Mitros T."/>
            <person name="Nelson W."/>
            <person name="Hyten D.L."/>
            <person name="Song Q."/>
            <person name="Thelen J.J."/>
            <person name="Cheng J."/>
            <person name="Xu D."/>
            <person name="Hellsten U."/>
            <person name="May G.D."/>
            <person name="Yu Y."/>
            <person name="Sakurai T."/>
            <person name="Umezawa T."/>
            <person name="Bhattacharyya M.K."/>
            <person name="Sandhu D."/>
            <person name="Valliyodan B."/>
            <person name="Lindquist E."/>
            <person name="Peto M."/>
            <person name="Grant D."/>
            <person name="Shu S."/>
            <person name="Goodstein D."/>
            <person name="Barry K."/>
            <person name="Futrell-Griggs M."/>
            <person name="Abernathy B."/>
            <person name="Du J."/>
            <person name="Tian Z."/>
            <person name="Zhu L."/>
            <person name="Gill N."/>
            <person name="Joshi T."/>
            <person name="Libault M."/>
            <person name="Sethuraman A."/>
            <person name="Zhang X.-C."/>
            <person name="Shinozaki K."/>
            <person name="Nguyen H.T."/>
            <person name="Wing R.A."/>
            <person name="Cregan P."/>
            <person name="Specht J."/>
            <person name="Grimwood J."/>
            <person name="Rokhsar D."/>
            <person name="Stacey G."/>
            <person name="Shoemaker R.C."/>
            <person name="Jackson S.A."/>
        </authorList>
    </citation>
    <scope>NUCLEOTIDE SEQUENCE [LARGE SCALE GENOMIC DNA]</scope>
    <source>
        <strain evidence="2">cv. Williams 82</strain>
        <tissue evidence="1">Callus</tissue>
    </source>
</reference>
<dbReference type="HOGENOM" id="CLU_2403902_0_0_1"/>
<keyword evidence="3" id="KW-1185">Reference proteome</keyword>
<organism evidence="1">
    <name type="scientific">Glycine max</name>
    <name type="common">Soybean</name>
    <name type="synonym">Glycine hispida</name>
    <dbReference type="NCBI Taxonomy" id="3847"/>
    <lineage>
        <taxon>Eukaryota</taxon>
        <taxon>Viridiplantae</taxon>
        <taxon>Streptophyta</taxon>
        <taxon>Embryophyta</taxon>
        <taxon>Tracheophyta</taxon>
        <taxon>Spermatophyta</taxon>
        <taxon>Magnoliopsida</taxon>
        <taxon>eudicotyledons</taxon>
        <taxon>Gunneridae</taxon>
        <taxon>Pentapetalae</taxon>
        <taxon>rosids</taxon>
        <taxon>fabids</taxon>
        <taxon>Fabales</taxon>
        <taxon>Fabaceae</taxon>
        <taxon>Papilionoideae</taxon>
        <taxon>50 kb inversion clade</taxon>
        <taxon>NPAAA clade</taxon>
        <taxon>indigoferoid/millettioid clade</taxon>
        <taxon>Phaseoleae</taxon>
        <taxon>Glycine</taxon>
        <taxon>Glycine subgen. Soja</taxon>
    </lineage>
</organism>
<proteinExistence type="predicted"/>
<dbReference type="Gramene" id="KRH12801">
    <property type="protein sequence ID" value="KRH12801"/>
    <property type="gene ID" value="GLYMA_15G195400"/>
</dbReference>
<evidence type="ECO:0000313" key="1">
    <source>
        <dbReference type="EMBL" id="KRH12801.1"/>
    </source>
</evidence>
<dbReference type="InParanoid" id="K7MCI5"/>
<reference evidence="1" key="3">
    <citation type="submission" date="2018-07" db="EMBL/GenBank/DDBJ databases">
        <title>WGS assembly of Glycine max.</title>
        <authorList>
            <person name="Schmutz J."/>
            <person name="Cannon S."/>
            <person name="Schlueter J."/>
            <person name="Ma J."/>
            <person name="Mitros T."/>
            <person name="Nelson W."/>
            <person name="Hyten D."/>
            <person name="Song Q."/>
            <person name="Thelen J."/>
            <person name="Cheng J."/>
            <person name="Xu D."/>
            <person name="Hellsten U."/>
            <person name="May G."/>
            <person name="Yu Y."/>
            <person name="Sakurai T."/>
            <person name="Umezawa T."/>
            <person name="Bhattacharyya M."/>
            <person name="Sandhu D."/>
            <person name="Valliyodan B."/>
            <person name="Lindquist E."/>
            <person name="Peto M."/>
            <person name="Grant D."/>
            <person name="Shu S."/>
            <person name="Goodstein D."/>
            <person name="Barry K."/>
            <person name="Futrell-Griggs M."/>
            <person name="Abernathy B."/>
            <person name="Du J."/>
            <person name="Tian Z."/>
            <person name="Zhu L."/>
            <person name="Gill N."/>
            <person name="Joshi T."/>
            <person name="Libault M."/>
            <person name="Sethuraman A."/>
            <person name="Zhang X."/>
            <person name="Shinozaki K."/>
            <person name="Nguyen H."/>
            <person name="Wing R."/>
            <person name="Cregan P."/>
            <person name="Specht J."/>
            <person name="Grimwood J."/>
            <person name="Rokhsar D."/>
            <person name="Stacey G."/>
            <person name="Shoemaker R."/>
            <person name="Jackson S."/>
        </authorList>
    </citation>
    <scope>NUCLEOTIDE SEQUENCE</scope>
    <source>
        <tissue evidence="1">Callus</tissue>
    </source>
</reference>
<dbReference type="PaxDb" id="3847-GLYMA15G23215.1"/>
<reference evidence="2" key="2">
    <citation type="submission" date="2018-02" db="UniProtKB">
        <authorList>
            <consortium name="EnsemblPlants"/>
        </authorList>
    </citation>
    <scope>IDENTIFICATION</scope>
    <source>
        <strain evidence="2">Williams 82</strain>
    </source>
</reference>
<gene>
    <name evidence="1" type="ORF">GLYMA_15G195400</name>
</gene>
<accession>K7MCI5</accession>
<name>K7MCI5_SOYBN</name>
<sequence length="93" mass="10799">MKRGKKGKDKKKLKFSFSCTSSASIVSPTSPLHHHRGDLRRGQRWFFCNHRWSCIFLSLTRCSTTSPSHWIEGTLCQCLRDNSLEICKESEHM</sequence>
<protein>
    <submittedName>
        <fullName evidence="1 2">Uncharacterized protein</fullName>
    </submittedName>
</protein>
<dbReference type="Proteomes" id="UP000008827">
    <property type="component" value="Chromosome 15"/>
</dbReference>
<evidence type="ECO:0000313" key="3">
    <source>
        <dbReference type="Proteomes" id="UP000008827"/>
    </source>
</evidence>
<dbReference type="AlphaFoldDB" id="K7MCI5"/>
<evidence type="ECO:0000313" key="2">
    <source>
        <dbReference type="EnsemblPlants" id="KRH12801"/>
    </source>
</evidence>
<dbReference type="EnsemblPlants" id="KRH12801">
    <property type="protein sequence ID" value="KRH12801"/>
    <property type="gene ID" value="GLYMA_15G195400"/>
</dbReference>